<reference evidence="2" key="4">
    <citation type="journal article" date="2015" name="G3 (Bethesda)">
        <title>Genome sequences of three phytopathogenic species of the Magnaporthaceae family of fungi.</title>
        <authorList>
            <person name="Okagaki L.H."/>
            <person name="Nunes C.C."/>
            <person name="Sailsbery J."/>
            <person name="Clay B."/>
            <person name="Brown D."/>
            <person name="John T."/>
            <person name="Oh Y."/>
            <person name="Young N."/>
            <person name="Fitzgerald M."/>
            <person name="Haas B.J."/>
            <person name="Zeng Q."/>
            <person name="Young S."/>
            <person name="Adiconis X."/>
            <person name="Fan L."/>
            <person name="Levin J.Z."/>
            <person name="Mitchell T.K."/>
            <person name="Okubara P.A."/>
            <person name="Farman M.L."/>
            <person name="Kohn L.M."/>
            <person name="Birren B."/>
            <person name="Ma L.-J."/>
            <person name="Dean R.A."/>
        </authorList>
    </citation>
    <scope>NUCLEOTIDE SEQUENCE</scope>
    <source>
        <strain evidence="2">R3-111a-1</strain>
    </source>
</reference>
<dbReference type="EMBL" id="GL385395">
    <property type="protein sequence ID" value="EJT80520.1"/>
    <property type="molecule type" value="Genomic_DNA"/>
</dbReference>
<dbReference type="AlphaFoldDB" id="J3NGY0"/>
<evidence type="ECO:0000313" key="3">
    <source>
        <dbReference type="Proteomes" id="UP000006039"/>
    </source>
</evidence>
<accession>J3NGY0</accession>
<proteinExistence type="predicted"/>
<reference evidence="2" key="5">
    <citation type="submission" date="2018-04" db="UniProtKB">
        <authorList>
            <consortium name="EnsemblFungi"/>
        </authorList>
    </citation>
    <scope>IDENTIFICATION</scope>
    <source>
        <strain evidence="2">R3-111a-1</strain>
    </source>
</reference>
<reference evidence="1" key="2">
    <citation type="submission" date="2010-07" db="EMBL/GenBank/DDBJ databases">
        <authorList>
            <consortium name="The Broad Institute Genome Sequencing Platform"/>
            <consortium name="Broad Institute Genome Sequencing Center for Infectious Disease"/>
            <person name="Ma L.-J."/>
            <person name="Dead R."/>
            <person name="Young S."/>
            <person name="Zeng Q."/>
            <person name="Koehrsen M."/>
            <person name="Alvarado L."/>
            <person name="Berlin A."/>
            <person name="Chapman S.B."/>
            <person name="Chen Z."/>
            <person name="Freedman E."/>
            <person name="Gellesch M."/>
            <person name="Goldberg J."/>
            <person name="Griggs A."/>
            <person name="Gujja S."/>
            <person name="Heilman E.R."/>
            <person name="Heiman D."/>
            <person name="Hepburn T."/>
            <person name="Howarth C."/>
            <person name="Jen D."/>
            <person name="Larson L."/>
            <person name="Mehta T."/>
            <person name="Neiman D."/>
            <person name="Pearson M."/>
            <person name="Roberts A."/>
            <person name="Saif S."/>
            <person name="Shea T."/>
            <person name="Shenoy N."/>
            <person name="Sisk P."/>
            <person name="Stolte C."/>
            <person name="Sykes S."/>
            <person name="Walk T."/>
            <person name="White J."/>
            <person name="Yandava C."/>
            <person name="Haas B."/>
            <person name="Nusbaum C."/>
            <person name="Birren B."/>
        </authorList>
    </citation>
    <scope>NUCLEOTIDE SEQUENCE</scope>
    <source>
        <strain evidence="1">R3-111a-1</strain>
    </source>
</reference>
<gene>
    <name evidence="2" type="primary">20340974</name>
    <name evidence="1" type="ORF">GGTG_00516</name>
</gene>
<protein>
    <submittedName>
        <fullName evidence="1 2">Uncharacterized protein</fullName>
    </submittedName>
</protein>
<reference evidence="3" key="1">
    <citation type="submission" date="2010-07" db="EMBL/GenBank/DDBJ databases">
        <title>The genome sequence of Gaeumannomyces graminis var. tritici strain R3-111a-1.</title>
        <authorList>
            <consortium name="The Broad Institute Genome Sequencing Platform"/>
            <person name="Ma L.-J."/>
            <person name="Dead R."/>
            <person name="Young S."/>
            <person name="Zeng Q."/>
            <person name="Koehrsen M."/>
            <person name="Alvarado L."/>
            <person name="Berlin A."/>
            <person name="Chapman S.B."/>
            <person name="Chen Z."/>
            <person name="Freedman E."/>
            <person name="Gellesch M."/>
            <person name="Goldberg J."/>
            <person name="Griggs A."/>
            <person name="Gujja S."/>
            <person name="Heilman E.R."/>
            <person name="Heiman D."/>
            <person name="Hepburn T."/>
            <person name="Howarth C."/>
            <person name="Jen D."/>
            <person name="Larson L."/>
            <person name="Mehta T."/>
            <person name="Neiman D."/>
            <person name="Pearson M."/>
            <person name="Roberts A."/>
            <person name="Saif S."/>
            <person name="Shea T."/>
            <person name="Shenoy N."/>
            <person name="Sisk P."/>
            <person name="Stolte C."/>
            <person name="Sykes S."/>
            <person name="Walk T."/>
            <person name="White J."/>
            <person name="Yandava C."/>
            <person name="Haas B."/>
            <person name="Nusbaum C."/>
            <person name="Birren B."/>
        </authorList>
    </citation>
    <scope>NUCLEOTIDE SEQUENCE [LARGE SCALE GENOMIC DNA]</scope>
    <source>
        <strain evidence="3">R3-111a-1</strain>
    </source>
</reference>
<dbReference type="RefSeq" id="XP_009216529.1">
    <property type="nucleotide sequence ID" value="XM_009218265.1"/>
</dbReference>
<dbReference type="VEuPathDB" id="FungiDB:GGTG_00516"/>
<evidence type="ECO:0000313" key="2">
    <source>
        <dbReference type="EnsemblFungi" id="EJT80520"/>
    </source>
</evidence>
<dbReference type="Proteomes" id="UP000006039">
    <property type="component" value="Unassembled WGS sequence"/>
</dbReference>
<dbReference type="GeneID" id="20340974"/>
<dbReference type="HOGENOM" id="CLU_1885894_0_0_1"/>
<keyword evidence="3" id="KW-1185">Reference proteome</keyword>
<reference evidence="1" key="3">
    <citation type="submission" date="2010-09" db="EMBL/GenBank/DDBJ databases">
        <title>Annotation of Gaeumannomyces graminis var. tritici R3-111a-1.</title>
        <authorList>
            <consortium name="The Broad Institute Genome Sequencing Platform"/>
            <person name="Ma L.-J."/>
            <person name="Dead R."/>
            <person name="Young S.K."/>
            <person name="Zeng Q."/>
            <person name="Gargeya S."/>
            <person name="Fitzgerald M."/>
            <person name="Haas B."/>
            <person name="Abouelleil A."/>
            <person name="Alvarado L."/>
            <person name="Arachchi H.M."/>
            <person name="Berlin A."/>
            <person name="Brown A."/>
            <person name="Chapman S.B."/>
            <person name="Chen Z."/>
            <person name="Dunbar C."/>
            <person name="Freedman E."/>
            <person name="Gearin G."/>
            <person name="Gellesch M."/>
            <person name="Goldberg J."/>
            <person name="Griggs A."/>
            <person name="Gujja S."/>
            <person name="Heiman D."/>
            <person name="Howarth C."/>
            <person name="Larson L."/>
            <person name="Lui A."/>
            <person name="MacDonald P.J.P."/>
            <person name="Mehta T."/>
            <person name="Montmayeur A."/>
            <person name="Murphy C."/>
            <person name="Neiman D."/>
            <person name="Pearson M."/>
            <person name="Priest M."/>
            <person name="Roberts A."/>
            <person name="Saif S."/>
            <person name="Shea T."/>
            <person name="Shenoy N."/>
            <person name="Sisk P."/>
            <person name="Stolte C."/>
            <person name="Sykes S."/>
            <person name="Yandava C."/>
            <person name="Wortman J."/>
            <person name="Nusbaum C."/>
            <person name="Birren B."/>
        </authorList>
    </citation>
    <scope>NUCLEOTIDE SEQUENCE</scope>
    <source>
        <strain evidence="1">R3-111a-1</strain>
    </source>
</reference>
<dbReference type="EnsemblFungi" id="EJT80520">
    <property type="protein sequence ID" value="EJT80520"/>
    <property type="gene ID" value="GGTG_00516"/>
</dbReference>
<name>J3NGY0_GAET3</name>
<evidence type="ECO:0000313" key="1">
    <source>
        <dbReference type="EMBL" id="EJT80520.1"/>
    </source>
</evidence>
<sequence length="135" mass="13846">MSRSVGTPPKRPAVGVGVAHCGCGFGIGGGERGGGGAARWGVCGRPGCWFAHGAEQGEMWGHPAAVPSGYGRQARVRSGRERRGKRTIEAMSLGSGLHESRRAFTVPLAFPSSTPSSSLARKGPAAAGWGFADAW</sequence>
<organism evidence="1">
    <name type="scientific">Gaeumannomyces tritici (strain R3-111a-1)</name>
    <name type="common">Wheat and barley take-all root rot fungus</name>
    <name type="synonym">Gaeumannomyces graminis var. tritici</name>
    <dbReference type="NCBI Taxonomy" id="644352"/>
    <lineage>
        <taxon>Eukaryota</taxon>
        <taxon>Fungi</taxon>
        <taxon>Dikarya</taxon>
        <taxon>Ascomycota</taxon>
        <taxon>Pezizomycotina</taxon>
        <taxon>Sordariomycetes</taxon>
        <taxon>Sordariomycetidae</taxon>
        <taxon>Magnaporthales</taxon>
        <taxon>Magnaporthaceae</taxon>
        <taxon>Gaeumannomyces</taxon>
    </lineage>
</organism>